<dbReference type="CDD" id="cd08983">
    <property type="entry name" value="GH43_Bt3655-like"/>
    <property type="match status" value="1"/>
</dbReference>
<evidence type="ECO:0000256" key="1">
    <source>
        <dbReference type="SAM" id="SignalP"/>
    </source>
</evidence>
<dbReference type="InterPro" id="IPR023296">
    <property type="entry name" value="Glyco_hydro_beta-prop_sf"/>
</dbReference>
<protein>
    <submittedName>
        <fullName evidence="2">Glycoside hydrolase family 43 protein</fullName>
    </submittedName>
</protein>
<dbReference type="Proteomes" id="UP000639859">
    <property type="component" value="Unassembled WGS sequence"/>
</dbReference>
<feature type="chain" id="PRO_5046033227" evidence="1">
    <location>
        <begin position="19"/>
        <end position="364"/>
    </location>
</feature>
<dbReference type="SUPFAM" id="SSF75005">
    <property type="entry name" value="Arabinanase/levansucrase/invertase"/>
    <property type="match status" value="2"/>
</dbReference>
<dbReference type="EMBL" id="JADWOX010000005">
    <property type="protein sequence ID" value="MBI1684010.1"/>
    <property type="molecule type" value="Genomic_DNA"/>
</dbReference>
<keyword evidence="1" id="KW-0732">Signal</keyword>
<accession>A0ABS0SWK1</accession>
<gene>
    <name evidence="2" type="ORF">I4Q42_10045</name>
</gene>
<dbReference type="InterPro" id="IPR050727">
    <property type="entry name" value="GH43_arabinanases"/>
</dbReference>
<evidence type="ECO:0000313" key="3">
    <source>
        <dbReference type="Proteomes" id="UP000639859"/>
    </source>
</evidence>
<keyword evidence="3" id="KW-1185">Reference proteome</keyword>
<dbReference type="PANTHER" id="PTHR43301">
    <property type="entry name" value="ARABINAN ENDO-1,5-ALPHA-L-ARABINOSIDASE"/>
    <property type="match status" value="1"/>
</dbReference>
<organism evidence="2 3">
    <name type="scientific">Caulobacter hibisci</name>
    <dbReference type="NCBI Taxonomy" id="2035993"/>
    <lineage>
        <taxon>Bacteria</taxon>
        <taxon>Pseudomonadati</taxon>
        <taxon>Pseudomonadota</taxon>
        <taxon>Alphaproteobacteria</taxon>
        <taxon>Caulobacterales</taxon>
        <taxon>Caulobacteraceae</taxon>
        <taxon>Caulobacter</taxon>
    </lineage>
</organism>
<name>A0ABS0SWK1_9CAUL</name>
<dbReference type="Gene3D" id="2.115.10.20">
    <property type="entry name" value="Glycosyl hydrolase domain, family 43"/>
    <property type="match status" value="1"/>
</dbReference>
<dbReference type="PANTHER" id="PTHR43301:SF3">
    <property type="entry name" value="ARABINAN ENDO-1,5-ALPHA-L-ARABINOSIDASE A-RELATED"/>
    <property type="match status" value="1"/>
</dbReference>
<comment type="caution">
    <text evidence="2">The sequence shown here is derived from an EMBL/GenBank/DDBJ whole genome shotgun (WGS) entry which is preliminary data.</text>
</comment>
<proteinExistence type="predicted"/>
<feature type="signal peptide" evidence="1">
    <location>
        <begin position="1"/>
        <end position="18"/>
    </location>
</feature>
<evidence type="ECO:0000313" key="2">
    <source>
        <dbReference type="EMBL" id="MBI1684010.1"/>
    </source>
</evidence>
<sequence>MCASALALALLGTTPALAAPTGKQVEIVSSLKPSARKAIPPASAQTAYLMVYFKDETHSVHFATSPDGYVFTDVNNGEPVLRGEGVAEQKGVRDPHIVRGPDGAFYLALTDLHIYAKQKGLRADPWERPEKDYGWGNNRALILMKSYDLVHWTHAIVRVDKLFPQLGDIGCAWAPETIYDPERKAMMVYFTTRVGAGRNSLAYAYADEAFTTLTTQPKPLLAHPDPAQSLIDGDITKVGDTYHLFAVGYDKPAGIRHATSKSLTGGYVYEPGKIDPEAVAAEAPTLWRRAGSGAYVLMYDVFGAKPNNMGFSETTDFVHYRNLGRFNDPGSPMKATNFQSPKHGAVIPVSPAEVERLKAWFVGK</sequence>
<keyword evidence="2" id="KW-0378">Hydrolase</keyword>
<dbReference type="GO" id="GO:0016787">
    <property type="term" value="F:hydrolase activity"/>
    <property type="evidence" value="ECO:0007669"/>
    <property type="project" value="UniProtKB-KW"/>
</dbReference>
<reference evidence="2 3" key="1">
    <citation type="submission" date="2020-11" db="EMBL/GenBank/DDBJ databases">
        <title>genome sequence of strain KACC 18849.</title>
        <authorList>
            <person name="Gao J."/>
            <person name="Zhang X."/>
        </authorList>
    </citation>
    <scope>NUCLEOTIDE SEQUENCE [LARGE SCALE GENOMIC DNA]</scope>
    <source>
        <strain evidence="2 3">KACC 18849</strain>
    </source>
</reference>